<evidence type="ECO:0000313" key="3">
    <source>
        <dbReference type="Proteomes" id="UP000005222"/>
    </source>
</evidence>
<reference evidence="2 3" key="1">
    <citation type="journal article" date="2012" name="G3 (Bethesda)">
        <title>Pichia sorbitophila, an interspecies yeast hybrid reveals early steps of genome resolution following polyploidization.</title>
        <authorList>
            <person name="Leh Louis V."/>
            <person name="Despons L."/>
            <person name="Friedrich A."/>
            <person name="Martin T."/>
            <person name="Durrens P."/>
            <person name="Casaregola S."/>
            <person name="Neuveglise C."/>
            <person name="Fairhead C."/>
            <person name="Marck C."/>
            <person name="Cruz J.A."/>
            <person name="Straub M.L."/>
            <person name="Kugler V."/>
            <person name="Sacerdot C."/>
            <person name="Uzunov Z."/>
            <person name="Thierry A."/>
            <person name="Weiss S."/>
            <person name="Bleykasten C."/>
            <person name="De Montigny J."/>
            <person name="Jacques N."/>
            <person name="Jung P."/>
            <person name="Lemaire M."/>
            <person name="Mallet S."/>
            <person name="Morel G."/>
            <person name="Richard G.F."/>
            <person name="Sarkar A."/>
            <person name="Savel G."/>
            <person name="Schacherer J."/>
            <person name="Seret M.L."/>
            <person name="Talla E."/>
            <person name="Samson G."/>
            <person name="Jubin C."/>
            <person name="Poulain J."/>
            <person name="Vacherie B."/>
            <person name="Barbe V."/>
            <person name="Pelletier E."/>
            <person name="Sherman D.J."/>
            <person name="Westhof E."/>
            <person name="Weissenbach J."/>
            <person name="Baret P.V."/>
            <person name="Wincker P."/>
            <person name="Gaillardin C."/>
            <person name="Dujon B."/>
            <person name="Souciet J.L."/>
        </authorList>
    </citation>
    <scope>NUCLEOTIDE SEQUENCE [LARGE SCALE GENOMIC DNA]</scope>
    <source>
        <strain evidence="3">ATCC MYA-4447 / BCRC 22081 / CBS 7064 / NBRC 10061 / NRRL Y-12695</strain>
    </source>
</reference>
<dbReference type="STRING" id="559304.G8YUA7"/>
<dbReference type="PANTHER" id="PTHR43591:SF24">
    <property type="entry name" value="2-METHOXY-6-POLYPRENYL-1,4-BENZOQUINOL METHYLASE, MITOCHONDRIAL"/>
    <property type="match status" value="1"/>
</dbReference>
<dbReference type="Pfam" id="PF13847">
    <property type="entry name" value="Methyltransf_31"/>
    <property type="match status" value="1"/>
</dbReference>
<dbReference type="AlphaFoldDB" id="G8YUA7"/>
<evidence type="ECO:0000313" key="2">
    <source>
        <dbReference type="EMBL" id="CCE72440.1"/>
    </source>
</evidence>
<dbReference type="Proteomes" id="UP000005222">
    <property type="component" value="Chromosome A"/>
</dbReference>
<accession>G8YUA7</accession>
<dbReference type="OMA" id="EHTTLIC"/>
<dbReference type="OrthoDB" id="10017101at2759"/>
<dbReference type="eggNOG" id="KOG1269">
    <property type="taxonomic scope" value="Eukaryota"/>
</dbReference>
<protein>
    <submittedName>
        <fullName evidence="2">Piso0_000008 protein</fullName>
    </submittedName>
</protein>
<dbReference type="EMBL" id="FO082059">
    <property type="protein sequence ID" value="CCE72440.1"/>
    <property type="molecule type" value="Genomic_DNA"/>
</dbReference>
<name>G8YUA7_PICSO</name>
<gene>
    <name evidence="2" type="primary">Piso0_000008</name>
    <name evidence="2" type="ORF">GNLVRS01_PISO0A00176g</name>
</gene>
<dbReference type="InterPro" id="IPR029063">
    <property type="entry name" value="SAM-dependent_MTases_sf"/>
</dbReference>
<dbReference type="GO" id="GO:0008168">
    <property type="term" value="F:methyltransferase activity"/>
    <property type="evidence" value="ECO:0007669"/>
    <property type="project" value="TreeGrafter"/>
</dbReference>
<dbReference type="InParanoid" id="G8YUA7"/>
<dbReference type="Gene3D" id="3.40.50.150">
    <property type="entry name" value="Vaccinia Virus protein VP39"/>
    <property type="match status" value="1"/>
</dbReference>
<dbReference type="HOGENOM" id="CLU_057148_2_0_1"/>
<dbReference type="CDD" id="cd02440">
    <property type="entry name" value="AdoMet_MTases"/>
    <property type="match status" value="1"/>
</dbReference>
<dbReference type="SUPFAM" id="SSF53335">
    <property type="entry name" value="S-adenosyl-L-methionine-dependent methyltransferases"/>
    <property type="match status" value="1"/>
</dbReference>
<dbReference type="InterPro" id="IPR025714">
    <property type="entry name" value="Methyltranfer_dom"/>
</dbReference>
<keyword evidence="3" id="KW-1185">Reference proteome</keyword>
<proteinExistence type="predicted"/>
<feature type="domain" description="Methyltransferase" evidence="1">
    <location>
        <begin position="36"/>
        <end position="144"/>
    </location>
</feature>
<sequence length="262" mass="29284">MSDNSYYSKGFQKEVSDSHSWRNVENSLGFMLDYIKESSNILDVGCGPGTITVDLASHVPKGHVTGIDTYEDLILQGQQKASDSKQENVFFRVASATSLPFEDNSFDVVVAHQVLLHLADPEAAFREMRRVVKPDGVVCCKDAELDSLFVFPMALEPPIKYYFLNKATGAHTSTKGGRKNKSIALACGFAVENTKLSCSTWCFSSDHERMWFSDMHKKRMSCISSSGGDDFSKTEIMDTWDQWAKNPNALLVLCHIEIICRK</sequence>
<organism evidence="2 3">
    <name type="scientific">Pichia sorbitophila (strain ATCC MYA-4447 / BCRC 22081 / CBS 7064 / NBRC 10061 / NRRL Y-12695)</name>
    <name type="common">Hybrid yeast</name>
    <dbReference type="NCBI Taxonomy" id="559304"/>
    <lineage>
        <taxon>Eukaryota</taxon>
        <taxon>Fungi</taxon>
        <taxon>Dikarya</taxon>
        <taxon>Ascomycota</taxon>
        <taxon>Saccharomycotina</taxon>
        <taxon>Pichiomycetes</taxon>
        <taxon>Debaryomycetaceae</taxon>
        <taxon>Millerozyma</taxon>
    </lineage>
</organism>
<evidence type="ECO:0000259" key="1">
    <source>
        <dbReference type="Pfam" id="PF13847"/>
    </source>
</evidence>
<dbReference type="PANTHER" id="PTHR43591">
    <property type="entry name" value="METHYLTRANSFERASE"/>
    <property type="match status" value="1"/>
</dbReference>